<dbReference type="GO" id="GO:1990023">
    <property type="term" value="C:mitotic spindle midzone"/>
    <property type="evidence" value="ECO:0007669"/>
    <property type="project" value="TreeGrafter"/>
</dbReference>
<evidence type="ECO:0000313" key="9">
    <source>
        <dbReference type="EMBL" id="EGW35203.1"/>
    </source>
</evidence>
<keyword evidence="5" id="KW-0493">Microtubule</keyword>
<feature type="compositionally biased region" description="Polar residues" evidence="7">
    <location>
        <begin position="244"/>
        <end position="267"/>
    </location>
</feature>
<evidence type="ECO:0000256" key="7">
    <source>
        <dbReference type="SAM" id="MobiDB-lite"/>
    </source>
</evidence>
<dbReference type="InterPro" id="IPR011989">
    <property type="entry name" value="ARM-like"/>
</dbReference>
<proteinExistence type="inferred from homology"/>
<dbReference type="HOGENOM" id="CLU_261691_0_0_1"/>
<dbReference type="InterPro" id="IPR034085">
    <property type="entry name" value="TOG"/>
</dbReference>
<name>G3AG64_SPAPN</name>
<gene>
    <name evidence="9" type="ORF">SPAPADRAFT_132669</name>
</gene>
<keyword evidence="6" id="KW-0498">Mitosis</keyword>
<feature type="compositionally biased region" description="Polar residues" evidence="7">
    <location>
        <begin position="563"/>
        <end position="579"/>
    </location>
</feature>
<protein>
    <recommendedName>
        <fullName evidence="3">Protein STU1</fullName>
    </recommendedName>
</protein>
<keyword evidence="10" id="KW-1185">Reference proteome</keyword>
<dbReference type="PANTHER" id="PTHR21567">
    <property type="entry name" value="CLASP"/>
    <property type="match status" value="1"/>
</dbReference>
<dbReference type="FunCoup" id="G3AG64">
    <property type="interactions" value="147"/>
</dbReference>
<dbReference type="eggNOG" id="ENOG502QT5T">
    <property type="taxonomic scope" value="Eukaryota"/>
</dbReference>
<organism evidence="10">
    <name type="scientific">Spathaspora passalidarum (strain NRRL Y-27907 / 11-Y1)</name>
    <dbReference type="NCBI Taxonomy" id="619300"/>
    <lineage>
        <taxon>Eukaryota</taxon>
        <taxon>Fungi</taxon>
        <taxon>Dikarya</taxon>
        <taxon>Ascomycota</taxon>
        <taxon>Saccharomycotina</taxon>
        <taxon>Pichiomycetes</taxon>
        <taxon>Debaryomycetaceae</taxon>
        <taxon>Spathaspora</taxon>
    </lineage>
</organism>
<evidence type="ECO:0000256" key="3">
    <source>
        <dbReference type="ARBA" id="ARBA00016012"/>
    </source>
</evidence>
<feature type="domain" description="TOG" evidence="8">
    <location>
        <begin position="283"/>
        <end position="529"/>
    </location>
</feature>
<keyword evidence="4" id="KW-0132">Cell division</keyword>
<dbReference type="SMART" id="SM01349">
    <property type="entry name" value="TOG"/>
    <property type="match status" value="1"/>
</dbReference>
<evidence type="ECO:0000313" key="10">
    <source>
        <dbReference type="Proteomes" id="UP000000709"/>
    </source>
</evidence>
<feature type="compositionally biased region" description="Polar residues" evidence="7">
    <location>
        <begin position="515"/>
        <end position="529"/>
    </location>
</feature>
<dbReference type="GO" id="GO:0060172">
    <property type="term" value="P:astral microtubule depolymerization"/>
    <property type="evidence" value="ECO:0007669"/>
    <property type="project" value="TreeGrafter"/>
</dbReference>
<dbReference type="Gene3D" id="1.25.10.10">
    <property type="entry name" value="Leucine-rich Repeat Variant"/>
    <property type="match status" value="2"/>
</dbReference>
<feature type="region of interest" description="Disordered" evidence="7">
    <location>
        <begin position="930"/>
        <end position="972"/>
    </location>
</feature>
<feature type="compositionally biased region" description="Basic and acidic residues" evidence="7">
    <location>
        <begin position="931"/>
        <end position="952"/>
    </location>
</feature>
<dbReference type="InterPro" id="IPR016024">
    <property type="entry name" value="ARM-type_fold"/>
</dbReference>
<dbReference type="GO" id="GO:0008017">
    <property type="term" value="F:microtubule binding"/>
    <property type="evidence" value="ECO:0007669"/>
    <property type="project" value="TreeGrafter"/>
</dbReference>
<dbReference type="Proteomes" id="UP000000709">
    <property type="component" value="Unassembled WGS sequence"/>
</dbReference>
<dbReference type="SUPFAM" id="SSF48371">
    <property type="entry name" value="ARM repeat"/>
    <property type="match status" value="1"/>
</dbReference>
<feature type="compositionally biased region" description="Polar residues" evidence="7">
    <location>
        <begin position="628"/>
        <end position="642"/>
    </location>
</feature>
<dbReference type="PANTHER" id="PTHR21567:SF9">
    <property type="entry name" value="CLIP-ASSOCIATING PROTEIN"/>
    <property type="match status" value="1"/>
</dbReference>
<feature type="region of interest" description="Disordered" evidence="7">
    <location>
        <begin position="515"/>
        <end position="590"/>
    </location>
</feature>
<dbReference type="KEGG" id="spaa:SPAPADRAFT_132669"/>
<dbReference type="GO" id="GO:0005815">
    <property type="term" value="C:microtubule organizing center"/>
    <property type="evidence" value="ECO:0007669"/>
    <property type="project" value="TreeGrafter"/>
</dbReference>
<evidence type="ECO:0000259" key="8">
    <source>
        <dbReference type="SMART" id="SM01349"/>
    </source>
</evidence>
<evidence type="ECO:0000256" key="1">
    <source>
        <dbReference type="ARBA" id="ARBA00004186"/>
    </source>
</evidence>
<feature type="region of interest" description="Disordered" evidence="7">
    <location>
        <begin position="612"/>
        <end position="652"/>
    </location>
</feature>
<comment type="similarity">
    <text evidence="2">Belongs to the CLASP family.</text>
</comment>
<dbReference type="OMA" id="AKECYWC"/>
<comment type="subcellular location">
    <subcellularLocation>
        <location evidence="1">Cytoplasm</location>
        <location evidence="1">Cytoskeleton</location>
        <location evidence="1">Spindle</location>
    </subcellularLocation>
</comment>
<feature type="region of interest" description="Disordered" evidence="7">
    <location>
        <begin position="234"/>
        <end position="267"/>
    </location>
</feature>
<dbReference type="EMBL" id="GL996499">
    <property type="protein sequence ID" value="EGW35203.1"/>
    <property type="molecule type" value="Genomic_DNA"/>
</dbReference>
<evidence type="ECO:0000256" key="4">
    <source>
        <dbReference type="ARBA" id="ARBA00022618"/>
    </source>
</evidence>
<dbReference type="GO" id="GO:0005876">
    <property type="term" value="C:spindle microtubule"/>
    <property type="evidence" value="ECO:0007669"/>
    <property type="project" value="TreeGrafter"/>
</dbReference>
<dbReference type="OrthoDB" id="46159at2759"/>
<dbReference type="GO" id="GO:0090307">
    <property type="term" value="P:mitotic spindle assembly"/>
    <property type="evidence" value="ECO:0007669"/>
    <property type="project" value="TreeGrafter"/>
</dbReference>
<dbReference type="InterPro" id="IPR024395">
    <property type="entry name" value="CLASP_N_dom"/>
</dbReference>
<evidence type="ECO:0000256" key="2">
    <source>
        <dbReference type="ARBA" id="ARBA00009549"/>
    </source>
</evidence>
<keyword evidence="6" id="KW-0131">Cell cycle</keyword>
<dbReference type="STRING" id="619300.G3AG64"/>
<dbReference type="GO" id="GO:0051301">
    <property type="term" value="P:cell division"/>
    <property type="evidence" value="ECO:0007669"/>
    <property type="project" value="UniProtKB-KW"/>
</dbReference>
<evidence type="ECO:0000256" key="6">
    <source>
        <dbReference type="ARBA" id="ARBA00022776"/>
    </source>
</evidence>
<dbReference type="Pfam" id="PF12348">
    <property type="entry name" value="CLASP_N"/>
    <property type="match status" value="1"/>
</dbReference>
<feature type="compositionally biased region" description="Basic and acidic residues" evidence="7">
    <location>
        <begin position="548"/>
        <end position="562"/>
    </location>
</feature>
<sequence>MSNPIIPADELFQIIASPEVDEITKLEHIQRLKSRIKKGFVDLSLVPKYFDSLAIAVDIPSPEIRTNSLSTLSYLIKRISVQDKRESLLKQQSTTVVPILISKLADPSSNIVVLARNALENYWMVASTEVEDLILKQAFINLNSTLAYETVIWINHIANSINPNFRLGKFIPTLVKILATGDQNGKIDHQIRGLLDTFYSKSHNKAQIQDLVRELQAQKVTIQIQGETFPHITKPESVAKTRARSQTPDNTVQAKPEPHTSNQPDFSNSLNLLLQKTNYELDQAIEPENINDSATLLREFNSYLPCFQGKETESNWKIREKNIIHMRSILRGNARDDYRHDLLICFKDLSNGIIKAISSLRTTLSMHGCQLLKECAMLLQSDFDAIAELVFPTLIKLCSSTKNITSNNANMCIASFYANISYSPKALQRIVTVTEERNYQPRSYTAIWLQVILLRYADNSTFRETHATHVVEIVNKVLTKLLRDANPNVRSVAKDCFWTYGRVFPDQSEKLLSKLDSNTTKALQRSRPSSRAGERGPVIPVTKPQRTSLRESIIEKKREMRSRSSLSGRSTPDISSTQPLPKPLKSVPTRLGAPLVRSTTEPIEPTSISLRVGSLRPANPPTVHKDPVSQTLRESTTRSHSFGSIPKVEPPKPVSNPFTYTSDQDPLVNFLSSQDTAVVVEGISLLKFAVTQEELPKQVRDSLKRISIKQPFLLKPLFMANDKTFKASAKLFSPSDFLRLCSLLFPEVDAKTVDLIISCTDVDTFYDSAISLLLNVADTSHFYESQDLIMQLVKHKTEIARSIMQILSISLGRAPIADVYFSKFLAALFDLVISFKMTDNYQLCCQLVRQLYATNNMKFLTAVEQVDQSTREEIEYIVGIDSTFNLQPLSKSIYDLTEIPFQKSTPMDFSPVKVSTDFTMIRPARNVFGIDSDKKRNSSKSPAKEPIDKSVSPDEIQFEPTRDPVSVSSSANPSAANLVENFASVQITDENSRNNSAKSSIEAIMEKIDPLKSISNKSKKIAIYEDNKIEEDRSTDEVSSPSFEDYHIAKIAGGGHILNAWSMEQFESCCKHLTELPIDSVKVMRLIGILGSLPGCDHEVKAYFNNQGKHLLEANIWVYFEHLQSLPYSDVINGLVLLKQNVKYNETIDMDKLFKVMESTCMDESPGGEIHCIWDSILQSIYSKERIEEIMLSYLETPDLNTNVVTVCFEYFTTVVVENHDLSSVQTQRLVHLLSNFLESSNVDLLRLATVCYGKLLVGVDAQSETKTSLNEVKMKLPFHQQKLIEYYMK</sequence>
<dbReference type="GO" id="GO:0005881">
    <property type="term" value="C:cytoplasmic microtubule"/>
    <property type="evidence" value="ECO:0007669"/>
    <property type="project" value="TreeGrafter"/>
</dbReference>
<accession>G3AG64</accession>
<dbReference type="RefSeq" id="XP_007372615.1">
    <property type="nucleotide sequence ID" value="XM_007372553.1"/>
</dbReference>
<evidence type="ECO:0000256" key="5">
    <source>
        <dbReference type="ARBA" id="ARBA00022701"/>
    </source>
</evidence>
<reference evidence="9 10" key="1">
    <citation type="journal article" date="2011" name="Proc. Natl. Acad. Sci. U.S.A.">
        <title>Comparative genomics of xylose-fermenting fungi for enhanced biofuel production.</title>
        <authorList>
            <person name="Wohlbach D.J."/>
            <person name="Kuo A."/>
            <person name="Sato T.K."/>
            <person name="Potts K.M."/>
            <person name="Salamov A.A."/>
            <person name="LaButti K.M."/>
            <person name="Sun H."/>
            <person name="Clum A."/>
            <person name="Pangilinan J.L."/>
            <person name="Lindquist E.A."/>
            <person name="Lucas S."/>
            <person name="Lapidus A."/>
            <person name="Jin M."/>
            <person name="Gunawan C."/>
            <person name="Balan V."/>
            <person name="Dale B.E."/>
            <person name="Jeffries T.W."/>
            <person name="Zinkel R."/>
            <person name="Barry K.W."/>
            <person name="Grigoriev I.V."/>
            <person name="Gasch A.P."/>
        </authorList>
    </citation>
    <scope>NUCLEOTIDE SEQUENCE [LARGE SCALE GENOMIC DNA]</scope>
    <source>
        <strain evidence="10">NRRL Y-27907 / 11-Y1</strain>
    </source>
</reference>
<dbReference type="GeneID" id="18869679"/>
<dbReference type="InParanoid" id="G3AG64"/>